<feature type="domain" description="Carboxymuconolactone decarboxylase-like" evidence="1">
    <location>
        <begin position="65"/>
        <end position="122"/>
    </location>
</feature>
<name>A0A1Y0I8K4_9GAMM</name>
<dbReference type="RefSeq" id="WP_087461778.1">
    <property type="nucleotide sequence ID" value="NZ_CP021425.1"/>
</dbReference>
<keyword evidence="3" id="KW-1185">Reference proteome</keyword>
<reference evidence="2 3" key="1">
    <citation type="submission" date="2017-05" db="EMBL/GenBank/DDBJ databases">
        <title>Genomic insights into alkan degradation activity of Oleiphilus messinensis.</title>
        <authorList>
            <person name="Kozyavkin S.A."/>
            <person name="Slesarev A.I."/>
            <person name="Golyshin P.N."/>
            <person name="Korzhenkov A."/>
            <person name="Golyshina O.N."/>
            <person name="Toshchakov S.V."/>
        </authorList>
    </citation>
    <scope>NUCLEOTIDE SEQUENCE [LARGE SCALE GENOMIC DNA]</scope>
    <source>
        <strain evidence="2 3">ME102</strain>
    </source>
</reference>
<dbReference type="OrthoDB" id="4704294at2"/>
<evidence type="ECO:0000259" key="1">
    <source>
        <dbReference type="Pfam" id="PF02627"/>
    </source>
</evidence>
<accession>A0A1Y0I8K4</accession>
<organism evidence="2 3">
    <name type="scientific">Oleiphilus messinensis</name>
    <dbReference type="NCBI Taxonomy" id="141451"/>
    <lineage>
        <taxon>Bacteria</taxon>
        <taxon>Pseudomonadati</taxon>
        <taxon>Pseudomonadota</taxon>
        <taxon>Gammaproteobacteria</taxon>
        <taxon>Oceanospirillales</taxon>
        <taxon>Oleiphilaceae</taxon>
        <taxon>Oleiphilus</taxon>
    </lineage>
</organism>
<dbReference type="GO" id="GO:0051920">
    <property type="term" value="F:peroxiredoxin activity"/>
    <property type="evidence" value="ECO:0007669"/>
    <property type="project" value="InterPro"/>
</dbReference>
<dbReference type="Pfam" id="PF02627">
    <property type="entry name" value="CMD"/>
    <property type="match status" value="1"/>
</dbReference>
<dbReference type="InterPro" id="IPR029032">
    <property type="entry name" value="AhpD-like"/>
</dbReference>
<proteinExistence type="predicted"/>
<dbReference type="Proteomes" id="UP000196027">
    <property type="component" value="Chromosome"/>
</dbReference>
<evidence type="ECO:0000313" key="2">
    <source>
        <dbReference type="EMBL" id="ARU56818.1"/>
    </source>
</evidence>
<protein>
    <submittedName>
        <fullName evidence="2">Carboxymuconolactone decarboxylase</fullName>
    </submittedName>
</protein>
<dbReference type="PANTHER" id="PTHR34846:SF5">
    <property type="entry name" value="CARBOXYMUCONOLACTONE DECARBOXYLASE-LIKE DOMAIN-CONTAINING PROTEIN"/>
    <property type="match status" value="1"/>
</dbReference>
<dbReference type="InterPro" id="IPR003779">
    <property type="entry name" value="CMD-like"/>
</dbReference>
<dbReference type="PANTHER" id="PTHR34846">
    <property type="entry name" value="4-CARBOXYMUCONOLACTONE DECARBOXYLASE FAMILY PROTEIN (AFU_ORTHOLOGUE AFUA_6G11590)"/>
    <property type="match status" value="1"/>
</dbReference>
<dbReference type="SUPFAM" id="SSF69118">
    <property type="entry name" value="AhpD-like"/>
    <property type="match status" value="1"/>
</dbReference>
<dbReference type="EMBL" id="CP021425">
    <property type="protein sequence ID" value="ARU56818.1"/>
    <property type="molecule type" value="Genomic_DNA"/>
</dbReference>
<sequence length="213" mass="24483">MYEIPLSELAPERGWIKLDSPRLLPLKNEELSLGKKLALDIMLRVGKARCPNLFRTMFRNFRVFLRFAAFNATVMPNGKLSRRHTELAILRVAWKTRSYYEWSQHVEIGLRIGLTSSDIHRVTLGPEANNWTQVEAVIIQTVDELIDDKAISSETWDTLSAYLDERLKIELMFLVASYNSLASILNSVGIQLEPDVERVVMETNYIKETLINS</sequence>
<evidence type="ECO:0000313" key="3">
    <source>
        <dbReference type="Proteomes" id="UP000196027"/>
    </source>
</evidence>
<dbReference type="AlphaFoldDB" id="A0A1Y0I8K4"/>
<gene>
    <name evidence="2" type="ORF">OLMES_2768</name>
</gene>
<dbReference type="KEGG" id="ome:OLMES_2768"/>
<dbReference type="Gene3D" id="1.20.1290.10">
    <property type="entry name" value="AhpD-like"/>
    <property type="match status" value="1"/>
</dbReference>